<evidence type="ECO:0000256" key="6">
    <source>
        <dbReference type="ARBA" id="ARBA00022679"/>
    </source>
</evidence>
<name>A0A6L5GPK0_9FIRM</name>
<dbReference type="PIRSF" id="PIRSF004930">
    <property type="entry name" value="Tln_factor_SUA5"/>
    <property type="match status" value="1"/>
</dbReference>
<comment type="subcellular location">
    <subcellularLocation>
        <location evidence="1 13">Cytoplasm</location>
    </subcellularLocation>
</comment>
<feature type="binding site" evidence="14">
    <location>
        <position position="132"/>
    </location>
    <ligand>
        <name>ATP</name>
        <dbReference type="ChEBI" id="CHEBI:30616"/>
    </ligand>
</feature>
<feature type="domain" description="YrdC-like" evidence="15">
    <location>
        <begin position="28"/>
        <end position="214"/>
    </location>
</feature>
<feature type="binding site" evidence="14">
    <location>
        <position position="136"/>
    </location>
    <ligand>
        <name>L-threonine</name>
        <dbReference type="ChEBI" id="CHEBI:57926"/>
    </ligand>
</feature>
<evidence type="ECO:0000256" key="1">
    <source>
        <dbReference type="ARBA" id="ARBA00004496"/>
    </source>
</evidence>
<feature type="binding site" evidence="14">
    <location>
        <position position="77"/>
    </location>
    <ligand>
        <name>ATP</name>
        <dbReference type="ChEBI" id="CHEBI:30616"/>
    </ligand>
</feature>
<feature type="binding site" evidence="14">
    <location>
        <position position="73"/>
    </location>
    <ligand>
        <name>ATP</name>
        <dbReference type="ChEBI" id="CHEBI:30616"/>
    </ligand>
</feature>
<feature type="binding site" evidence="14">
    <location>
        <position position="50"/>
    </location>
    <ligand>
        <name>L-threonine</name>
        <dbReference type="ChEBI" id="CHEBI:57926"/>
    </ligand>
</feature>
<dbReference type="GO" id="GO:0005524">
    <property type="term" value="F:ATP binding"/>
    <property type="evidence" value="ECO:0007669"/>
    <property type="project" value="UniProtKB-UniRule"/>
</dbReference>
<dbReference type="EC" id="2.7.7.87" evidence="3 13"/>
<comment type="similarity">
    <text evidence="2 13">Belongs to the SUA5 family.</text>
</comment>
<keyword evidence="7 13" id="KW-0819">tRNA processing</keyword>
<evidence type="ECO:0000256" key="14">
    <source>
        <dbReference type="PIRSR" id="PIRSR004930-1"/>
    </source>
</evidence>
<dbReference type="GO" id="GO:0061710">
    <property type="term" value="F:L-threonylcarbamoyladenylate synthase"/>
    <property type="evidence" value="ECO:0007669"/>
    <property type="project" value="UniProtKB-EC"/>
</dbReference>
<dbReference type="InterPro" id="IPR050156">
    <property type="entry name" value="TC-AMP_synthase_SUA5"/>
</dbReference>
<dbReference type="AlphaFoldDB" id="A0A6L5GPK0"/>
<evidence type="ECO:0000256" key="8">
    <source>
        <dbReference type="ARBA" id="ARBA00022695"/>
    </source>
</evidence>
<dbReference type="PANTHER" id="PTHR17490:SF16">
    <property type="entry name" value="THREONYLCARBAMOYL-AMP SYNTHASE"/>
    <property type="match status" value="1"/>
</dbReference>
<dbReference type="GO" id="GO:0008033">
    <property type="term" value="P:tRNA processing"/>
    <property type="evidence" value="ECO:0007669"/>
    <property type="project" value="UniProtKB-KW"/>
</dbReference>
<evidence type="ECO:0000313" key="16">
    <source>
        <dbReference type="EMBL" id="MQM72209.1"/>
    </source>
</evidence>
<dbReference type="GO" id="GO:0005737">
    <property type="term" value="C:cytoplasm"/>
    <property type="evidence" value="ECO:0007669"/>
    <property type="project" value="UniProtKB-SubCell"/>
</dbReference>
<dbReference type="InterPro" id="IPR006070">
    <property type="entry name" value="Sua5-like_dom"/>
</dbReference>
<feature type="binding site" evidence="14">
    <location>
        <position position="196"/>
    </location>
    <ligand>
        <name>ATP</name>
        <dbReference type="ChEBI" id="CHEBI:30616"/>
    </ligand>
</feature>
<protein>
    <recommendedName>
        <fullName evidence="4 13">Threonylcarbamoyl-AMP synthase</fullName>
        <shortName evidence="13">TC-AMP synthase</shortName>
        <ecNumber evidence="3 13">2.7.7.87</ecNumber>
    </recommendedName>
    <alternativeName>
        <fullName evidence="11 13">L-threonylcarbamoyladenylate synthase</fullName>
    </alternativeName>
</protein>
<dbReference type="InterPro" id="IPR010923">
    <property type="entry name" value="T(6)A37_SUA5"/>
</dbReference>
<keyword evidence="5 13" id="KW-0963">Cytoplasm</keyword>
<dbReference type="Pfam" id="PF01300">
    <property type="entry name" value="Sua5_yciO_yrdC"/>
    <property type="match status" value="1"/>
</dbReference>
<dbReference type="EMBL" id="VOGB01000003">
    <property type="protein sequence ID" value="MQM72209.1"/>
    <property type="molecule type" value="Genomic_DNA"/>
</dbReference>
<dbReference type="Gene3D" id="3.90.870.10">
    <property type="entry name" value="DHBP synthase"/>
    <property type="match status" value="1"/>
</dbReference>
<feature type="binding site" evidence="14">
    <location>
        <position position="158"/>
    </location>
    <ligand>
        <name>ATP</name>
        <dbReference type="ChEBI" id="CHEBI:30616"/>
    </ligand>
</feature>
<evidence type="ECO:0000256" key="7">
    <source>
        <dbReference type="ARBA" id="ARBA00022694"/>
    </source>
</evidence>
<comment type="catalytic activity">
    <reaction evidence="12 13">
        <text>L-threonine + hydrogencarbonate + ATP = L-threonylcarbamoyladenylate + diphosphate + H2O</text>
        <dbReference type="Rhea" id="RHEA:36407"/>
        <dbReference type="ChEBI" id="CHEBI:15377"/>
        <dbReference type="ChEBI" id="CHEBI:17544"/>
        <dbReference type="ChEBI" id="CHEBI:30616"/>
        <dbReference type="ChEBI" id="CHEBI:33019"/>
        <dbReference type="ChEBI" id="CHEBI:57926"/>
        <dbReference type="ChEBI" id="CHEBI:73682"/>
        <dbReference type="EC" id="2.7.7.87"/>
    </reaction>
</comment>
<evidence type="ECO:0000256" key="2">
    <source>
        <dbReference type="ARBA" id="ARBA00007663"/>
    </source>
</evidence>
<dbReference type="FunFam" id="3.90.870.10:FF:000009">
    <property type="entry name" value="Threonylcarbamoyl-AMP synthase, putative"/>
    <property type="match status" value="1"/>
</dbReference>
<keyword evidence="10 13" id="KW-0067">ATP-binding</keyword>
<accession>A0A6L5GPK0</accession>
<keyword evidence="6 13" id="KW-0808">Transferase</keyword>
<dbReference type="Proteomes" id="UP000473648">
    <property type="component" value="Unassembled WGS sequence"/>
</dbReference>
<dbReference type="GO" id="GO:0000049">
    <property type="term" value="F:tRNA binding"/>
    <property type="evidence" value="ECO:0007669"/>
    <property type="project" value="TreeGrafter"/>
</dbReference>
<feature type="binding site" evidence="14">
    <location>
        <position position="82"/>
    </location>
    <ligand>
        <name>L-threonine</name>
        <dbReference type="ChEBI" id="CHEBI:57926"/>
    </ligand>
</feature>
<feature type="binding site" evidence="14">
    <location>
        <position position="166"/>
    </location>
    <ligand>
        <name>ATP</name>
        <dbReference type="ChEBI" id="CHEBI:30616"/>
    </ligand>
</feature>
<sequence>MPETKPHNDQPIPEKDTQIFDLNTDDTAEAMAVCGSIIRKGGTVVFPTETVYGLGANALDPAAVEQIYAAKGRPGDNPLIVHIYDLAQLDDLVEAVPDKAKRLAGAFWPGPLTMIMKRSDRIPDTVTAGLDTVGIRYPSHPMANAFLKAADRPVAAPSANISGRPSPTKGEHVLEDMLGKVDAILVGDESDVGLESTVIDMTTTPPTVYRPGGVTVDDIRRVIGDVKVSPGAIKPVELKEVRSPGMKYRHYAPKGRMVIAQGNLDEMVAKINEGIGKLHGDQKGAILATDETIDRYHKGLILSLGSRKDPAGMSHKLFDCLRAFDDLGATDIFAEDIPVTDDTLALINRLYKAAGYTFI</sequence>
<feature type="binding site" evidence="14">
    <location>
        <position position="210"/>
    </location>
    <ligand>
        <name>ATP</name>
        <dbReference type="ChEBI" id="CHEBI:30616"/>
    </ligand>
</feature>
<evidence type="ECO:0000256" key="3">
    <source>
        <dbReference type="ARBA" id="ARBA00012584"/>
    </source>
</evidence>
<dbReference type="Gene3D" id="3.40.50.11030">
    <property type="entry name" value="Threonylcarbamoyl-AMP synthase, C-terminal domain"/>
    <property type="match status" value="1"/>
</dbReference>
<dbReference type="PROSITE" id="PS51163">
    <property type="entry name" value="YRDC"/>
    <property type="match status" value="1"/>
</dbReference>
<evidence type="ECO:0000256" key="13">
    <source>
        <dbReference type="PIRNR" id="PIRNR004930"/>
    </source>
</evidence>
<evidence type="ECO:0000256" key="11">
    <source>
        <dbReference type="ARBA" id="ARBA00029774"/>
    </source>
</evidence>
<dbReference type="PANTHER" id="PTHR17490">
    <property type="entry name" value="SUA5"/>
    <property type="match status" value="1"/>
</dbReference>
<proteinExistence type="inferred from homology"/>
<keyword evidence="9 13" id="KW-0547">Nucleotide-binding</keyword>
<gene>
    <name evidence="16" type="ORF">FRC53_02005</name>
</gene>
<evidence type="ECO:0000256" key="9">
    <source>
        <dbReference type="ARBA" id="ARBA00022741"/>
    </source>
</evidence>
<feature type="binding site" evidence="14">
    <location>
        <position position="251"/>
    </location>
    <ligand>
        <name>ATP</name>
        <dbReference type="ChEBI" id="CHEBI:30616"/>
    </ligand>
</feature>
<keyword evidence="8 13" id="KW-0548">Nucleotidyltransferase</keyword>
<keyword evidence="17" id="KW-1185">Reference proteome</keyword>
<evidence type="ECO:0000256" key="12">
    <source>
        <dbReference type="ARBA" id="ARBA00048366"/>
    </source>
</evidence>
<evidence type="ECO:0000313" key="17">
    <source>
        <dbReference type="Proteomes" id="UP000473648"/>
    </source>
</evidence>
<organism evidence="16 17">
    <name type="scientific">Candidatus Pseudoramibacter fermentans</name>
    <dbReference type="NCBI Taxonomy" id="2594427"/>
    <lineage>
        <taxon>Bacteria</taxon>
        <taxon>Bacillati</taxon>
        <taxon>Bacillota</taxon>
        <taxon>Clostridia</taxon>
        <taxon>Eubacteriales</taxon>
        <taxon>Eubacteriaceae</taxon>
        <taxon>Pseudoramibacter</taxon>
    </lineage>
</organism>
<evidence type="ECO:0000256" key="5">
    <source>
        <dbReference type="ARBA" id="ARBA00022490"/>
    </source>
</evidence>
<dbReference type="InterPro" id="IPR005145">
    <property type="entry name" value="Sua5_C"/>
</dbReference>
<evidence type="ECO:0000259" key="15">
    <source>
        <dbReference type="PROSITE" id="PS51163"/>
    </source>
</evidence>
<evidence type="ECO:0000256" key="10">
    <source>
        <dbReference type="ARBA" id="ARBA00022840"/>
    </source>
</evidence>
<dbReference type="GO" id="GO:0006450">
    <property type="term" value="P:regulation of translational fidelity"/>
    <property type="evidence" value="ECO:0007669"/>
    <property type="project" value="TreeGrafter"/>
</dbReference>
<dbReference type="GO" id="GO:0003725">
    <property type="term" value="F:double-stranded RNA binding"/>
    <property type="evidence" value="ECO:0007669"/>
    <property type="project" value="UniProtKB-UniRule"/>
</dbReference>
<dbReference type="NCBIfam" id="TIGR00057">
    <property type="entry name" value="L-threonylcarbamoyladenylate synthase"/>
    <property type="match status" value="1"/>
</dbReference>
<dbReference type="InterPro" id="IPR017945">
    <property type="entry name" value="DHBP_synth_RibB-like_a/b_dom"/>
</dbReference>
<reference evidence="16" key="1">
    <citation type="journal article" date="2020" name="Appl. Environ. Microbiol.">
        <title>Medium-Chain Fatty Acid Synthesis by 'Candidatus Weimeria bifida' gen. nov., sp. nov., and 'Candidatus Pseudoramibacter fermentans' sp. nov.</title>
        <authorList>
            <person name="Scarborough M.J."/>
            <person name="Myers K.S."/>
            <person name="Donohue T.J."/>
            <person name="Noguera D.R."/>
        </authorList>
    </citation>
    <scope>NUCLEOTIDE SEQUENCE</scope>
    <source>
        <strain evidence="16">EUB1.1</strain>
    </source>
</reference>
<dbReference type="InterPro" id="IPR038385">
    <property type="entry name" value="Sua5/YwlC_C"/>
</dbReference>
<feature type="binding site" evidence="14">
    <location>
        <position position="156"/>
    </location>
    <ligand>
        <name>L-threonine</name>
        <dbReference type="ChEBI" id="CHEBI:57926"/>
    </ligand>
</feature>
<evidence type="ECO:0000256" key="4">
    <source>
        <dbReference type="ARBA" id="ARBA00015492"/>
    </source>
</evidence>
<comment type="caution">
    <text evidence="16">The sequence shown here is derived from an EMBL/GenBank/DDBJ whole genome shotgun (WGS) entry which is preliminary data.</text>
</comment>
<dbReference type="SUPFAM" id="SSF55821">
    <property type="entry name" value="YrdC/RibB"/>
    <property type="match status" value="1"/>
</dbReference>
<dbReference type="Pfam" id="PF03481">
    <property type="entry name" value="Sua5_C"/>
    <property type="match status" value="1"/>
</dbReference>
<comment type="function">
    <text evidence="13">Required for the formation of a threonylcarbamoyl group on adenosine at position 37 (t(6)A37) in tRNAs that read codons beginning with adenine.</text>
</comment>